<dbReference type="Pfam" id="PF25013">
    <property type="entry name" value="LRR_Zer-1"/>
    <property type="match status" value="1"/>
</dbReference>
<dbReference type="Proteomes" id="UP000243975">
    <property type="component" value="Unassembled WGS sequence"/>
</dbReference>
<protein>
    <recommendedName>
        <fullName evidence="7">Leucine-rich repeat-containing protein</fullName>
    </recommendedName>
</protein>
<accession>A0A103Y0V6</accession>
<dbReference type="PANTHER" id="PTHR45752">
    <property type="entry name" value="LEUCINE-RICH REPEAT-CONTAINING"/>
    <property type="match status" value="1"/>
</dbReference>
<dbReference type="Gene3D" id="3.80.10.10">
    <property type="entry name" value="Ribonuclease Inhibitor"/>
    <property type="match status" value="1"/>
</dbReference>
<dbReference type="InterPro" id="IPR050715">
    <property type="entry name" value="LRR-SigEffector_domain"/>
</dbReference>
<proteinExistence type="predicted"/>
<feature type="non-terminal residue" evidence="5">
    <location>
        <position position="550"/>
    </location>
</feature>
<dbReference type="InterPro" id="IPR056845">
    <property type="entry name" value="LRR_Zer-1"/>
</dbReference>
<gene>
    <name evidence="5" type="ORF">Ccrd_021278</name>
</gene>
<reference evidence="5 6" key="1">
    <citation type="journal article" date="2016" name="Sci. Rep.">
        <title>The genome sequence of the outbreeding globe artichoke constructed de novo incorporating a phase-aware low-pass sequencing strategy of F1 progeny.</title>
        <authorList>
            <person name="Scaglione D."/>
            <person name="Reyes-Chin-Wo S."/>
            <person name="Acquadro A."/>
            <person name="Froenicke L."/>
            <person name="Portis E."/>
            <person name="Beitel C."/>
            <person name="Tirone M."/>
            <person name="Mauro R."/>
            <person name="Lo Monaco A."/>
            <person name="Mauromicale G."/>
            <person name="Faccioli P."/>
            <person name="Cattivelli L."/>
            <person name="Rieseberg L."/>
            <person name="Michelmore R."/>
            <person name="Lanteri S."/>
        </authorList>
    </citation>
    <scope>NUCLEOTIDE SEQUENCE [LARGE SCALE GENOMIC DNA]</scope>
    <source>
        <strain evidence="5">2C</strain>
    </source>
</reference>
<keyword evidence="2" id="KW-0677">Repeat</keyword>
<dbReference type="EMBL" id="LEKV01003387">
    <property type="protein sequence ID" value="KVI00474.1"/>
    <property type="molecule type" value="Genomic_DNA"/>
</dbReference>
<feature type="domain" description="Zer-1-like leucine-rich repeats region" evidence="4">
    <location>
        <begin position="39"/>
        <end position="103"/>
    </location>
</feature>
<dbReference type="InterPro" id="IPR032675">
    <property type="entry name" value="LRR_dom_sf"/>
</dbReference>
<keyword evidence="1" id="KW-0433">Leucine-rich repeat</keyword>
<keyword evidence="6" id="KW-1185">Reference proteome</keyword>
<name>A0A103Y0V6_CYNCS</name>
<dbReference type="AlphaFoldDB" id="A0A103Y0V6"/>
<feature type="domain" description="C-JID" evidence="3">
    <location>
        <begin position="330"/>
        <end position="455"/>
    </location>
</feature>
<evidence type="ECO:0000313" key="5">
    <source>
        <dbReference type="EMBL" id="KVI00474.1"/>
    </source>
</evidence>
<organism evidence="5 6">
    <name type="scientific">Cynara cardunculus var. scolymus</name>
    <name type="common">Globe artichoke</name>
    <name type="synonym">Cynara scolymus</name>
    <dbReference type="NCBI Taxonomy" id="59895"/>
    <lineage>
        <taxon>Eukaryota</taxon>
        <taxon>Viridiplantae</taxon>
        <taxon>Streptophyta</taxon>
        <taxon>Embryophyta</taxon>
        <taxon>Tracheophyta</taxon>
        <taxon>Spermatophyta</taxon>
        <taxon>Magnoliopsida</taxon>
        <taxon>eudicotyledons</taxon>
        <taxon>Gunneridae</taxon>
        <taxon>Pentapetalae</taxon>
        <taxon>asterids</taxon>
        <taxon>campanulids</taxon>
        <taxon>Asterales</taxon>
        <taxon>Asteraceae</taxon>
        <taxon>Carduoideae</taxon>
        <taxon>Cardueae</taxon>
        <taxon>Carduinae</taxon>
        <taxon>Cynara</taxon>
    </lineage>
</organism>
<dbReference type="PANTHER" id="PTHR45752:SF195">
    <property type="entry name" value="LEUCINE-RICH REPEAT (LRR) FAMILY PROTEIN-RELATED"/>
    <property type="match status" value="1"/>
</dbReference>
<comment type="caution">
    <text evidence="5">The sequence shown here is derived from an EMBL/GenBank/DDBJ whole genome shotgun (WGS) entry which is preliminary data.</text>
</comment>
<dbReference type="SUPFAM" id="SSF52058">
    <property type="entry name" value="L domain-like"/>
    <property type="match status" value="1"/>
</dbReference>
<evidence type="ECO:0008006" key="7">
    <source>
        <dbReference type="Google" id="ProtNLM"/>
    </source>
</evidence>
<evidence type="ECO:0000256" key="2">
    <source>
        <dbReference type="ARBA" id="ARBA00022737"/>
    </source>
</evidence>
<evidence type="ECO:0000313" key="6">
    <source>
        <dbReference type="Proteomes" id="UP000243975"/>
    </source>
</evidence>
<evidence type="ECO:0000256" key="1">
    <source>
        <dbReference type="ARBA" id="ARBA00022614"/>
    </source>
</evidence>
<dbReference type="Pfam" id="PF20160">
    <property type="entry name" value="C-JID"/>
    <property type="match status" value="1"/>
</dbReference>
<evidence type="ECO:0000259" key="3">
    <source>
        <dbReference type="Pfam" id="PF20160"/>
    </source>
</evidence>
<sequence length="550" mass="61822">LTGLGSICEQLCSLCGLLELPILENRQKLTGLGSKENPSLRSLKILNLSYCEQLRSLGGFSEFSALKRLILSNCTSLIEICESIEQCDGLELIDLSYCNEARKLVRTIGKVKNVKILNLDGCNLNEFPIEMSYLELPEMVKANNIVIHSQTSSSAIVEVIPRDFKSSGIYLPSSLVCLSLQHNHLSNESFPMDFSSLFILKELYLDGNDIVSMPSCVRTLHKLEKLSIEDCARLTTIEHPPRTLKHLIFSVARKLGKVVFDQDMSPIKLSGMRGAGSFIEGMFKEEDMADVEEALLHSLGWTNLDFTEIQPIGSKVKMLYGFGIFSTFYVGKEIPNWISKRSKGPSISFTIPSSPNNLRGLNICFVLVVRNKISIYSFVDIKISNIAQTRSWIYTCPVFFKETGEGITYLSHWMFGKNEMGNGDHITISMLKEYDDDDDFSIRECGVSFVYDEDEEEDVLGYYKSWNHIIGRDLSSFQTTTPGEYHLYIGHFLGSNSITSYVEPTVAADRFTGIEYISPLESNGILEFRLFSGFGKVRCLRHGPGEIELL</sequence>
<dbReference type="InterPro" id="IPR045344">
    <property type="entry name" value="C-JID"/>
</dbReference>
<evidence type="ECO:0000259" key="4">
    <source>
        <dbReference type="Pfam" id="PF25013"/>
    </source>
</evidence>